<evidence type="ECO:0000313" key="3">
    <source>
        <dbReference type="EMBL" id="SUZ76348.1"/>
    </source>
</evidence>
<keyword evidence="2" id="KW-0560">Oxidoreductase</keyword>
<dbReference type="Pfam" id="PF02615">
    <property type="entry name" value="Ldh_2"/>
    <property type="match status" value="1"/>
</dbReference>
<dbReference type="InterPro" id="IPR036111">
    <property type="entry name" value="Mal/L-sulfo/L-lacto_DH-like_sf"/>
</dbReference>
<dbReference type="GO" id="GO:0016491">
    <property type="term" value="F:oxidoreductase activity"/>
    <property type="evidence" value="ECO:0007669"/>
    <property type="project" value="UniProtKB-KW"/>
</dbReference>
<sequence length="325" mass="34305">MENISVTLDEIEQATSRALQNHGALPWIAEEVAKAVRVAEATGNIICGLYYLDSYCKQLKSGRVDGHAEPEVSQPKPASIRVDARQGFAQAAFSKGIDIALKIADNNGISALAICHSHTCTSMGYFTSQIAKAGFIGIGMTNAPACVSPPGGNKALLGTNPIAMSIPSHESGVAFQFDQSTSAVAIGKIRMAAASGDDIPLGWAVDKDGHPTKNPNEALQGSLVSSGGYKGYGFGLMAEILASALTGSVSSIDAAPLKITEGVPHNLGQFYFLIDPTNFCGDIFWDRIDALKQAIKEQPNARLPGTQKTTPDSVSLDRNLWQQVT</sequence>
<reference evidence="3" key="1">
    <citation type="submission" date="2018-05" db="EMBL/GenBank/DDBJ databases">
        <authorList>
            <person name="Lanie J.A."/>
            <person name="Ng W.-L."/>
            <person name="Kazmierczak K.M."/>
            <person name="Andrzejewski T.M."/>
            <person name="Davidsen T.M."/>
            <person name="Wayne K.J."/>
            <person name="Tettelin H."/>
            <person name="Glass J.I."/>
            <person name="Rusch D."/>
            <person name="Podicherti R."/>
            <person name="Tsui H.-C.T."/>
            <person name="Winkler M.E."/>
        </authorList>
    </citation>
    <scope>NUCLEOTIDE SEQUENCE</scope>
</reference>
<dbReference type="Gene3D" id="3.30.1370.60">
    <property type="entry name" value="Hypothetical oxidoreductase yiak, domain 2"/>
    <property type="match status" value="1"/>
</dbReference>
<feature type="non-terminal residue" evidence="3">
    <location>
        <position position="1"/>
    </location>
</feature>
<dbReference type="Gene3D" id="1.10.1530.10">
    <property type="match status" value="1"/>
</dbReference>
<dbReference type="PANTHER" id="PTHR11091">
    <property type="entry name" value="OXIDOREDUCTASE-RELATED"/>
    <property type="match status" value="1"/>
</dbReference>
<evidence type="ECO:0000256" key="2">
    <source>
        <dbReference type="ARBA" id="ARBA00023002"/>
    </source>
</evidence>
<evidence type="ECO:0000256" key="1">
    <source>
        <dbReference type="ARBA" id="ARBA00006056"/>
    </source>
</evidence>
<proteinExistence type="inferred from homology"/>
<name>A0A381QBL2_9ZZZZ</name>
<gene>
    <name evidence="3" type="ORF">METZ01_LOCUS29202</name>
</gene>
<feature type="non-terminal residue" evidence="3">
    <location>
        <position position="325"/>
    </location>
</feature>
<dbReference type="InterPro" id="IPR043144">
    <property type="entry name" value="Mal/L-sulf/L-lact_DH-like_ah"/>
</dbReference>
<dbReference type="InterPro" id="IPR043143">
    <property type="entry name" value="Mal/L-sulf/L-lact_DH-like_NADP"/>
</dbReference>
<dbReference type="SUPFAM" id="SSF89733">
    <property type="entry name" value="L-sulfolactate dehydrogenase-like"/>
    <property type="match status" value="1"/>
</dbReference>
<dbReference type="EMBL" id="UINC01001274">
    <property type="protein sequence ID" value="SUZ76348.1"/>
    <property type="molecule type" value="Genomic_DNA"/>
</dbReference>
<comment type="similarity">
    <text evidence="1">Belongs to the LDH2/MDH2 oxidoreductase family.</text>
</comment>
<evidence type="ECO:0008006" key="4">
    <source>
        <dbReference type="Google" id="ProtNLM"/>
    </source>
</evidence>
<organism evidence="3">
    <name type="scientific">marine metagenome</name>
    <dbReference type="NCBI Taxonomy" id="408172"/>
    <lineage>
        <taxon>unclassified sequences</taxon>
        <taxon>metagenomes</taxon>
        <taxon>ecological metagenomes</taxon>
    </lineage>
</organism>
<dbReference type="PANTHER" id="PTHR11091:SF0">
    <property type="entry name" value="MALATE DEHYDROGENASE"/>
    <property type="match status" value="1"/>
</dbReference>
<dbReference type="AlphaFoldDB" id="A0A381QBL2"/>
<protein>
    <recommendedName>
        <fullName evidence="4">Lactate dehydrogenase</fullName>
    </recommendedName>
</protein>
<dbReference type="InterPro" id="IPR003767">
    <property type="entry name" value="Malate/L-lactate_DH-like"/>
</dbReference>
<accession>A0A381QBL2</accession>